<dbReference type="InParanoid" id="T1HRL9"/>
<evidence type="ECO:0000313" key="2">
    <source>
        <dbReference type="Proteomes" id="UP000015103"/>
    </source>
</evidence>
<protein>
    <submittedName>
        <fullName evidence="1">Uncharacterized protein</fullName>
    </submittedName>
</protein>
<organism evidence="1 2">
    <name type="scientific">Rhodnius prolixus</name>
    <name type="common">Triatomid bug</name>
    <dbReference type="NCBI Taxonomy" id="13249"/>
    <lineage>
        <taxon>Eukaryota</taxon>
        <taxon>Metazoa</taxon>
        <taxon>Ecdysozoa</taxon>
        <taxon>Arthropoda</taxon>
        <taxon>Hexapoda</taxon>
        <taxon>Insecta</taxon>
        <taxon>Pterygota</taxon>
        <taxon>Neoptera</taxon>
        <taxon>Paraneoptera</taxon>
        <taxon>Hemiptera</taxon>
        <taxon>Heteroptera</taxon>
        <taxon>Panheteroptera</taxon>
        <taxon>Cimicomorpha</taxon>
        <taxon>Reduviidae</taxon>
        <taxon>Triatominae</taxon>
        <taxon>Rhodnius</taxon>
    </lineage>
</organism>
<reference evidence="1" key="1">
    <citation type="submission" date="2015-05" db="UniProtKB">
        <authorList>
            <consortium name="EnsemblMetazoa"/>
        </authorList>
    </citation>
    <scope>IDENTIFICATION</scope>
</reference>
<dbReference type="VEuPathDB" id="VectorBase:RPRC006689"/>
<proteinExistence type="predicted"/>
<keyword evidence="2" id="KW-1185">Reference proteome</keyword>
<dbReference type="AlphaFoldDB" id="T1HRL9"/>
<dbReference type="EnsemblMetazoa" id="RPRC006689-RA">
    <property type="protein sequence ID" value="RPRC006689-PA"/>
    <property type="gene ID" value="RPRC006689"/>
</dbReference>
<evidence type="ECO:0000313" key="1">
    <source>
        <dbReference type="EnsemblMetazoa" id="RPRC006689-PA"/>
    </source>
</evidence>
<accession>T1HRL9</accession>
<dbReference type="HOGENOM" id="CLU_1196158_0_0_1"/>
<name>T1HRL9_RHOPR</name>
<sequence length="232" mass="25987">MCRILEQILDLVFSLDWVLSFFLSLLPVISRGGIGGVEPYTIDMKLLRCELWWGQSTVKVVYNSPVSLARSPSVASRTPLLRSLCYSLFGKHVRAEIGRTGAHALHQALHAHVTGTRVIYYPIATSPFTMAGNLNLSMWRVLVFFLSNNLLIDSYNSLESAVLSFQRSTMRSSGFVVCNNTSSKVRREAALYTTLVSLRPGDYPFPLHPMYLDTYTFTHQDICLCSPSLALN</sequence>
<dbReference type="Proteomes" id="UP000015103">
    <property type="component" value="Unassembled WGS sequence"/>
</dbReference>
<dbReference type="EMBL" id="ACPB03010480">
    <property type="status" value="NOT_ANNOTATED_CDS"/>
    <property type="molecule type" value="Genomic_DNA"/>
</dbReference>